<evidence type="ECO:0000313" key="1">
    <source>
        <dbReference type="EMBL" id="KAK4815475.1"/>
    </source>
</evidence>
<dbReference type="EMBL" id="JAUNZN010000009">
    <property type="protein sequence ID" value="KAK4815475.1"/>
    <property type="molecule type" value="Genomic_DNA"/>
</dbReference>
<accession>A0AAN7MXB7</accession>
<evidence type="ECO:0000313" key="2">
    <source>
        <dbReference type="Proteomes" id="UP001333110"/>
    </source>
</evidence>
<organism evidence="1 2">
    <name type="scientific">Mycteria americana</name>
    <name type="common">Wood stork</name>
    <dbReference type="NCBI Taxonomy" id="33587"/>
    <lineage>
        <taxon>Eukaryota</taxon>
        <taxon>Metazoa</taxon>
        <taxon>Chordata</taxon>
        <taxon>Craniata</taxon>
        <taxon>Vertebrata</taxon>
        <taxon>Euteleostomi</taxon>
        <taxon>Archelosauria</taxon>
        <taxon>Archosauria</taxon>
        <taxon>Dinosauria</taxon>
        <taxon>Saurischia</taxon>
        <taxon>Theropoda</taxon>
        <taxon>Coelurosauria</taxon>
        <taxon>Aves</taxon>
        <taxon>Neognathae</taxon>
        <taxon>Neoaves</taxon>
        <taxon>Aequornithes</taxon>
        <taxon>Ciconiiformes</taxon>
        <taxon>Ciconiidae</taxon>
        <taxon>Mycteria</taxon>
    </lineage>
</organism>
<dbReference type="Proteomes" id="UP001333110">
    <property type="component" value="Unassembled WGS sequence"/>
</dbReference>
<feature type="non-terminal residue" evidence="1">
    <location>
        <position position="264"/>
    </location>
</feature>
<gene>
    <name evidence="1" type="ORF">QYF61_002934</name>
</gene>
<sequence length="264" mass="29180">MTGFVDEGSAVDAVYLYFNKAFNTVSPSILVLRLGYYSLNGRTATWWVIPYLEACTKNSSAAVSWDLSCSTSQKNGWRALSSSLETTTNWEQPVDMVEGRAAIQRYLDRWKEWTNRDLKKFSKDKYVVLHWKGMALQLGLVGLGSSSEGWFWMLVDSKLSRGQPCAWVTTRASDAWGNRAGMLQPLVWLSDVLQSVAICSAGTEEFWFPSCLVQIEMGILVLLNKGEGLLGIPEEEAKARVAVGCSDGCQPCSGAWPALGPKVE</sequence>
<name>A0AAN7MXB7_MYCAM</name>
<comment type="caution">
    <text evidence="1">The sequence shown here is derived from an EMBL/GenBank/DDBJ whole genome shotgun (WGS) entry which is preliminary data.</text>
</comment>
<reference evidence="1 2" key="1">
    <citation type="journal article" date="2023" name="J. Hered.">
        <title>Chromosome-level genome of the wood stork (Mycteria americana) provides insight into avian chromosome evolution.</title>
        <authorList>
            <person name="Flamio R. Jr."/>
            <person name="Ramstad K.M."/>
        </authorList>
    </citation>
    <scope>NUCLEOTIDE SEQUENCE [LARGE SCALE GENOMIC DNA]</scope>
    <source>
        <strain evidence="1">JAX WOST 10</strain>
    </source>
</reference>
<dbReference type="AlphaFoldDB" id="A0AAN7MXB7"/>
<protein>
    <submittedName>
        <fullName evidence="1">Uncharacterized protein</fullName>
    </submittedName>
</protein>
<proteinExistence type="predicted"/>
<keyword evidence="2" id="KW-1185">Reference proteome</keyword>